<dbReference type="Gene3D" id="2.10.220.10">
    <property type="entry name" value="Hormone Receptor, Insulin-like Growth Factor Receptor 1, Chain A, domain 2"/>
    <property type="match status" value="2"/>
</dbReference>
<keyword evidence="1" id="KW-0472">Membrane</keyword>
<dbReference type="Pfam" id="PF03302">
    <property type="entry name" value="VSP"/>
    <property type="match status" value="2"/>
</dbReference>
<keyword evidence="1" id="KW-0812">Transmembrane</keyword>
<dbReference type="Proteomes" id="UP000008974">
    <property type="component" value="Unassembled WGS sequence"/>
</dbReference>
<keyword evidence="1" id="KW-1133">Transmembrane helix</keyword>
<protein>
    <recommendedName>
        <fullName evidence="4">VSP</fullName>
    </recommendedName>
</protein>
<dbReference type="PANTHER" id="PTHR23275:SF100">
    <property type="entry name" value="EGF-LIKE DOMAIN-CONTAINING PROTEIN"/>
    <property type="match status" value="1"/>
</dbReference>
<dbReference type="EMBL" id="ACVC01000011">
    <property type="protein sequence ID" value="EFO65689.1"/>
    <property type="molecule type" value="Genomic_DNA"/>
</dbReference>
<dbReference type="InterPro" id="IPR052798">
    <property type="entry name" value="Giardia_VSA"/>
</dbReference>
<accession>E1EVS6</accession>
<dbReference type="VEuPathDB" id="GiardiaDB:GLP15_3402"/>
<dbReference type="SMART" id="SM00261">
    <property type="entry name" value="FU"/>
    <property type="match status" value="5"/>
</dbReference>
<feature type="transmembrane region" description="Helical" evidence="1">
    <location>
        <begin position="534"/>
        <end position="559"/>
    </location>
</feature>
<gene>
    <name evidence="2" type="ORF">GLP15_3402</name>
</gene>
<dbReference type="SUPFAM" id="SSF57184">
    <property type="entry name" value="Growth factor receptor domain"/>
    <property type="match status" value="3"/>
</dbReference>
<dbReference type="AlphaFoldDB" id="E1EVS6"/>
<evidence type="ECO:0008006" key="4">
    <source>
        <dbReference type="Google" id="ProtNLM"/>
    </source>
</evidence>
<evidence type="ECO:0000313" key="2">
    <source>
        <dbReference type="EMBL" id="EFO65689.1"/>
    </source>
</evidence>
<dbReference type="OMA" id="INCESHA"/>
<dbReference type="InterPro" id="IPR006212">
    <property type="entry name" value="Furin_repeat"/>
</dbReference>
<proteinExistence type="predicted"/>
<comment type="caution">
    <text evidence="2">The sequence shown here is derived from an EMBL/GenBank/DDBJ whole genome shotgun (WGS) entry which is preliminary data.</text>
</comment>
<reference evidence="2 3" key="1">
    <citation type="journal article" date="2010" name="BMC Genomics">
        <title>Genome analysis and comparative genomics of a Giardia intestinalis assemblage E isolate.</title>
        <authorList>
            <person name="Jerlstrom-Hultqvist J."/>
            <person name="Franzen O."/>
            <person name="Ankarklev J."/>
            <person name="Xu F."/>
            <person name="Nohynkova E."/>
            <person name="Andersson J.O."/>
            <person name="Svard S.G."/>
            <person name="Andersson B."/>
        </authorList>
    </citation>
    <scope>NUCLEOTIDE SEQUENCE [LARGE SCALE GENOMIC DNA]</scope>
    <source>
        <strain evidence="2 3">P15</strain>
    </source>
</reference>
<evidence type="ECO:0000256" key="1">
    <source>
        <dbReference type="SAM" id="Phobius"/>
    </source>
</evidence>
<sequence>MGGCYSAASAPGNLMCKTAEGGKCTAPNENNKYFLVPGAASNQQSVMACENPLGTAVGEKAYVGVEGCDTCTAPAPLTEAGMRPARCTACNLGSGKPNLAGSGCFKCNIPTCSHCSANGVCEACTSEEQRPNTDGTKCISCNIDGCTRCSAENKCDQCGDGYRLEGETCVQIQPSACKTLGNAGCATCDPNGGDEICLTCTKESDFLQLNKKSCKASCDGDGEIADPTSTPKVCKCDAEKGYQLQDDACVQTQPSACQTENCQECTNRGKENEVCTECISTHYLTPTSQCVKDCTIISGYYGDADKKCKRCHDACAECVGAANNQCSACPAGRMLQYTNTNTPAYGGTCVGQCSVSATGEGCEVCGARIGGTDYCSKCKGSQVPINGVCAANPSARATACTSNGQGACTSCTGDYFLRDGGCYQTDRLPGKSICTQAANGQCNKCANDLVVSGGNCGECHPTCATCSAAGAADKCKTCVTGYYKTSDNEGSCRKCSEGLVGCRQCIASANAFVCLEMSDNTSENVNKSGLSTGAIAGITAAAVIVVGGLVSFLCWWFIYRGKART</sequence>
<evidence type="ECO:0000313" key="3">
    <source>
        <dbReference type="Proteomes" id="UP000008974"/>
    </source>
</evidence>
<dbReference type="PANTHER" id="PTHR23275">
    <property type="entry name" value="CABRIOLET.-RELATED"/>
    <property type="match status" value="1"/>
</dbReference>
<dbReference type="OrthoDB" id="300641at2759"/>
<dbReference type="InterPro" id="IPR005127">
    <property type="entry name" value="Giardia_VSP"/>
</dbReference>
<dbReference type="InterPro" id="IPR009030">
    <property type="entry name" value="Growth_fac_rcpt_cys_sf"/>
</dbReference>
<organism evidence="2 3">
    <name type="scientific">Giardia intestinalis (strain P15)</name>
    <name type="common">Giardia lamblia</name>
    <dbReference type="NCBI Taxonomy" id="658858"/>
    <lineage>
        <taxon>Eukaryota</taxon>
        <taxon>Metamonada</taxon>
        <taxon>Diplomonadida</taxon>
        <taxon>Hexamitidae</taxon>
        <taxon>Giardiinae</taxon>
        <taxon>Giardia</taxon>
    </lineage>
</organism>
<name>E1EVS6_GIAIA</name>